<organism evidence="5 6">
    <name type="scientific">Arthrobacter caoxuetaonis</name>
    <dbReference type="NCBI Taxonomy" id="2886935"/>
    <lineage>
        <taxon>Bacteria</taxon>
        <taxon>Bacillati</taxon>
        <taxon>Actinomycetota</taxon>
        <taxon>Actinomycetes</taxon>
        <taxon>Micrococcales</taxon>
        <taxon>Micrococcaceae</taxon>
        <taxon>Arthrobacter</taxon>
    </lineage>
</organism>
<dbReference type="Gene3D" id="1.10.10.10">
    <property type="entry name" value="Winged helix-like DNA-binding domain superfamily/Winged helix DNA-binding domain"/>
    <property type="match status" value="1"/>
</dbReference>
<evidence type="ECO:0000256" key="2">
    <source>
        <dbReference type="ARBA" id="ARBA00023125"/>
    </source>
</evidence>
<dbReference type="InterPro" id="IPR008920">
    <property type="entry name" value="TF_FadR/GntR_C"/>
</dbReference>
<dbReference type="InterPro" id="IPR036390">
    <property type="entry name" value="WH_DNA-bd_sf"/>
</dbReference>
<dbReference type="AlphaFoldDB" id="A0A9X1MGR6"/>
<proteinExistence type="predicted"/>
<keyword evidence="2" id="KW-0238">DNA-binding</keyword>
<dbReference type="PROSITE" id="PS50949">
    <property type="entry name" value="HTH_GNTR"/>
    <property type="match status" value="1"/>
</dbReference>
<reference evidence="5" key="1">
    <citation type="submission" date="2021-10" db="EMBL/GenBank/DDBJ databases">
        <title>Novel species in genus Arthrobacter.</title>
        <authorList>
            <person name="Liu Y."/>
        </authorList>
    </citation>
    <scope>NUCLEOTIDE SEQUENCE</scope>
    <source>
        <strain evidence="5">Zg-Y453</strain>
    </source>
</reference>
<dbReference type="GO" id="GO:0003677">
    <property type="term" value="F:DNA binding"/>
    <property type="evidence" value="ECO:0007669"/>
    <property type="project" value="UniProtKB-KW"/>
</dbReference>
<dbReference type="EMBL" id="JAJFZV010000019">
    <property type="protein sequence ID" value="MCC3299511.1"/>
    <property type="molecule type" value="Genomic_DNA"/>
</dbReference>
<dbReference type="Pfam" id="PF00392">
    <property type="entry name" value="GntR"/>
    <property type="match status" value="1"/>
</dbReference>
<comment type="caution">
    <text evidence="5">The sequence shown here is derived from an EMBL/GenBank/DDBJ whole genome shotgun (WGS) entry which is preliminary data.</text>
</comment>
<gene>
    <name evidence="5" type="ORF">LJ757_17090</name>
</gene>
<dbReference type="Pfam" id="PF07729">
    <property type="entry name" value="FCD"/>
    <property type="match status" value="1"/>
</dbReference>
<dbReference type="PRINTS" id="PR00035">
    <property type="entry name" value="HTHGNTR"/>
</dbReference>
<keyword evidence="6" id="KW-1185">Reference proteome</keyword>
<dbReference type="InterPro" id="IPR036388">
    <property type="entry name" value="WH-like_DNA-bd_sf"/>
</dbReference>
<evidence type="ECO:0000313" key="5">
    <source>
        <dbReference type="EMBL" id="MCC3299511.1"/>
    </source>
</evidence>
<name>A0A9X1MGR6_9MICC</name>
<dbReference type="RefSeq" id="WP_227897498.1">
    <property type="nucleotide sequence ID" value="NZ_CP099466.1"/>
</dbReference>
<accession>A0A9X1MGR6</accession>
<dbReference type="Proteomes" id="UP001139158">
    <property type="component" value="Unassembled WGS sequence"/>
</dbReference>
<evidence type="ECO:0000313" key="6">
    <source>
        <dbReference type="Proteomes" id="UP001139158"/>
    </source>
</evidence>
<evidence type="ECO:0000259" key="4">
    <source>
        <dbReference type="PROSITE" id="PS50949"/>
    </source>
</evidence>
<dbReference type="SUPFAM" id="SSF48008">
    <property type="entry name" value="GntR ligand-binding domain-like"/>
    <property type="match status" value="1"/>
</dbReference>
<protein>
    <submittedName>
        <fullName evidence="5">GntR family transcriptional regulator</fullName>
    </submittedName>
</protein>
<evidence type="ECO:0000256" key="1">
    <source>
        <dbReference type="ARBA" id="ARBA00023015"/>
    </source>
</evidence>
<dbReference type="SMART" id="SM00895">
    <property type="entry name" value="FCD"/>
    <property type="match status" value="1"/>
</dbReference>
<dbReference type="PANTHER" id="PTHR43537">
    <property type="entry name" value="TRANSCRIPTIONAL REGULATOR, GNTR FAMILY"/>
    <property type="match status" value="1"/>
</dbReference>
<dbReference type="SUPFAM" id="SSF46785">
    <property type="entry name" value="Winged helix' DNA-binding domain"/>
    <property type="match status" value="1"/>
</dbReference>
<dbReference type="GO" id="GO:0003700">
    <property type="term" value="F:DNA-binding transcription factor activity"/>
    <property type="evidence" value="ECO:0007669"/>
    <property type="project" value="InterPro"/>
</dbReference>
<feature type="domain" description="HTH gntR-type" evidence="4">
    <location>
        <begin position="9"/>
        <end position="76"/>
    </location>
</feature>
<dbReference type="PANTHER" id="PTHR43537:SF24">
    <property type="entry name" value="GLUCONATE OPERON TRANSCRIPTIONAL REPRESSOR"/>
    <property type="match status" value="1"/>
</dbReference>
<dbReference type="InterPro" id="IPR000524">
    <property type="entry name" value="Tscrpt_reg_HTH_GntR"/>
</dbReference>
<dbReference type="CDD" id="cd07377">
    <property type="entry name" value="WHTH_GntR"/>
    <property type="match status" value="1"/>
</dbReference>
<keyword evidence="3" id="KW-0804">Transcription</keyword>
<evidence type="ECO:0000256" key="3">
    <source>
        <dbReference type="ARBA" id="ARBA00023163"/>
    </source>
</evidence>
<keyword evidence="1" id="KW-0805">Transcription regulation</keyword>
<dbReference type="InterPro" id="IPR011711">
    <property type="entry name" value="GntR_C"/>
</dbReference>
<dbReference type="Gene3D" id="1.20.120.530">
    <property type="entry name" value="GntR ligand-binding domain-like"/>
    <property type="match status" value="1"/>
</dbReference>
<sequence length="219" mass="23389">MDHSPAASDPVEESPYARLRALIASGEVAPGAWLREAALAERLGVSRTPVREALNRLAAEGIVEISRNKGAQVVSFSPEDVAGLYDVRAGFEPHAALLAVPRLTDSDVERLAELNTAMEAAAADGDLRTLGALNNEFHGLFVDRCGNRHFAVALQTLMRPAVVAHTFGTYSPEALRRSMLHHAELVAAARARDGEWAEAVMRTHILAARNAAGARTAAV</sequence>
<dbReference type="SMART" id="SM00345">
    <property type="entry name" value="HTH_GNTR"/>
    <property type="match status" value="1"/>
</dbReference>